<evidence type="ECO:0000256" key="4">
    <source>
        <dbReference type="ARBA" id="ARBA00022898"/>
    </source>
</evidence>
<feature type="domain" description="Aminotransferase class I/classII large" evidence="6">
    <location>
        <begin position="191"/>
        <end position="416"/>
    </location>
</feature>
<dbReference type="SUPFAM" id="SSF53383">
    <property type="entry name" value="PLP-dependent transferases"/>
    <property type="match status" value="1"/>
</dbReference>
<dbReference type="Gene3D" id="3.40.640.10">
    <property type="entry name" value="Type I PLP-dependent aspartate aminotransferase-like (Major domain)"/>
    <property type="match status" value="1"/>
</dbReference>
<dbReference type="EMBL" id="JACGWJ010000006">
    <property type="protein sequence ID" value="KAL0412696.1"/>
    <property type="molecule type" value="Genomic_DNA"/>
</dbReference>
<keyword evidence="3" id="KW-0808">Transferase</keyword>
<dbReference type="InterPro" id="IPR019942">
    <property type="entry name" value="DapL/ALD1"/>
</dbReference>
<gene>
    <name evidence="7" type="ORF">Sradi_1471300</name>
</gene>
<evidence type="ECO:0000256" key="2">
    <source>
        <dbReference type="ARBA" id="ARBA00022576"/>
    </source>
</evidence>
<dbReference type="InterPro" id="IPR015424">
    <property type="entry name" value="PyrdxlP-dep_Trfase"/>
</dbReference>
<dbReference type="AlphaFoldDB" id="A0AAW2UA73"/>
<evidence type="ECO:0000259" key="6">
    <source>
        <dbReference type="Pfam" id="PF00155"/>
    </source>
</evidence>
<comment type="similarity">
    <text evidence="5">Belongs to the class-I pyridoxal-phosphate-dependent aminotransferase family. LL-diaminopimelate aminotransferase subfamily.</text>
</comment>
<protein>
    <submittedName>
        <fullName evidence="7">LL-diaminopimelate aminotransferase, chloroplastic</fullName>
    </submittedName>
</protein>
<dbReference type="NCBIfam" id="TIGR03542">
    <property type="entry name" value="DAPAT_plant"/>
    <property type="match status" value="1"/>
</dbReference>
<dbReference type="GO" id="GO:0008483">
    <property type="term" value="F:transaminase activity"/>
    <property type="evidence" value="ECO:0007669"/>
    <property type="project" value="UniProtKB-KW"/>
</dbReference>
<keyword evidence="2 7" id="KW-0032">Aminotransferase</keyword>
<dbReference type="Gene3D" id="3.90.1150.10">
    <property type="entry name" value="Aspartate Aminotransferase, domain 1"/>
    <property type="match status" value="1"/>
</dbReference>
<evidence type="ECO:0000256" key="5">
    <source>
        <dbReference type="ARBA" id="ARBA00061511"/>
    </source>
</evidence>
<dbReference type="CDD" id="cd00609">
    <property type="entry name" value="AAT_like"/>
    <property type="match status" value="1"/>
</dbReference>
<reference evidence="7" key="1">
    <citation type="submission" date="2020-06" db="EMBL/GenBank/DDBJ databases">
        <authorList>
            <person name="Li T."/>
            <person name="Hu X."/>
            <person name="Zhang T."/>
            <person name="Song X."/>
            <person name="Zhang H."/>
            <person name="Dai N."/>
            <person name="Sheng W."/>
            <person name="Hou X."/>
            <person name="Wei L."/>
        </authorList>
    </citation>
    <scope>NUCLEOTIDE SEQUENCE</scope>
    <source>
        <strain evidence="7">G02</strain>
        <tissue evidence="7">Leaf</tissue>
    </source>
</reference>
<evidence type="ECO:0000256" key="3">
    <source>
        <dbReference type="ARBA" id="ARBA00022679"/>
    </source>
</evidence>
<reference evidence="7" key="2">
    <citation type="journal article" date="2024" name="Plant">
        <title>Genomic evolution and insights into agronomic trait innovations of Sesamum species.</title>
        <authorList>
            <person name="Miao H."/>
            <person name="Wang L."/>
            <person name="Qu L."/>
            <person name="Liu H."/>
            <person name="Sun Y."/>
            <person name="Le M."/>
            <person name="Wang Q."/>
            <person name="Wei S."/>
            <person name="Zheng Y."/>
            <person name="Lin W."/>
            <person name="Duan Y."/>
            <person name="Cao H."/>
            <person name="Xiong S."/>
            <person name="Wang X."/>
            <person name="Wei L."/>
            <person name="Li C."/>
            <person name="Ma Q."/>
            <person name="Ju M."/>
            <person name="Zhao R."/>
            <person name="Li G."/>
            <person name="Mu C."/>
            <person name="Tian Q."/>
            <person name="Mei H."/>
            <person name="Zhang T."/>
            <person name="Gao T."/>
            <person name="Zhang H."/>
        </authorList>
    </citation>
    <scope>NUCLEOTIDE SEQUENCE</scope>
    <source>
        <strain evidence="7">G02</strain>
    </source>
</reference>
<organism evidence="7">
    <name type="scientific">Sesamum radiatum</name>
    <name type="common">Black benniseed</name>
    <dbReference type="NCBI Taxonomy" id="300843"/>
    <lineage>
        <taxon>Eukaryota</taxon>
        <taxon>Viridiplantae</taxon>
        <taxon>Streptophyta</taxon>
        <taxon>Embryophyta</taxon>
        <taxon>Tracheophyta</taxon>
        <taxon>Spermatophyta</taxon>
        <taxon>Magnoliopsida</taxon>
        <taxon>eudicotyledons</taxon>
        <taxon>Gunneridae</taxon>
        <taxon>Pentapetalae</taxon>
        <taxon>asterids</taxon>
        <taxon>lamiids</taxon>
        <taxon>Lamiales</taxon>
        <taxon>Pedaliaceae</taxon>
        <taxon>Sesamum</taxon>
    </lineage>
</organism>
<dbReference type="InterPro" id="IPR004839">
    <property type="entry name" value="Aminotransferase_I/II_large"/>
</dbReference>
<proteinExistence type="inferred from homology"/>
<dbReference type="InterPro" id="IPR015421">
    <property type="entry name" value="PyrdxlP-dep_Trfase_major"/>
</dbReference>
<dbReference type="InterPro" id="IPR015422">
    <property type="entry name" value="PyrdxlP-dep_Trfase_small"/>
</dbReference>
<sequence>MYKSLSLSSMPCKAMLQPTARITRQDSENFVDYRTKVARNPTMERLQRNYLFPEISAREAEHMEKYPNAKVISLGIGDTTQPLPDVVASSMANYAHNLSTLTGYRGYGAEQGCKELRKAIAETFYKDMGIQDKEVFVSDGAQCDISRLQAYVDSSVIIGQTGDVENESGRYRNIEYMKCGPHNGFFPNLSKAVRTDIIFFCSPNNPTGHAASREQLERLVRFAQENGSIIVYDSAYAFYITDGSPRSIYEIPGAEKVAIEVSSFSKIAGFTGVRLGWTVVPEQLLYANGFPVINDFNRIVCTCFNGASRIAQAGGLASLSKEGYKAVISLVDYYKENAEILLETFESLGVRTYGGVNAPYLWVHFPGSNSWDVFNEILEKTHIITVPGSGFGPAGKDFIRVTAFGHRENILEASKRLRSLL</sequence>
<dbReference type="Pfam" id="PF00155">
    <property type="entry name" value="Aminotran_1_2"/>
    <property type="match status" value="1"/>
</dbReference>
<comment type="cofactor">
    <cofactor evidence="1">
        <name>pyridoxal 5'-phosphate</name>
        <dbReference type="ChEBI" id="CHEBI:597326"/>
    </cofactor>
</comment>
<dbReference type="GO" id="GO:0009862">
    <property type="term" value="P:systemic acquired resistance, salicylic acid mediated signaling pathway"/>
    <property type="evidence" value="ECO:0007669"/>
    <property type="project" value="UniProtKB-ARBA"/>
</dbReference>
<name>A0AAW2UA73_SESRA</name>
<dbReference type="FunFam" id="3.40.640.10:FF:000099">
    <property type="entry name" value="LL-diaminopimelate aminotransferase, chloroplastic"/>
    <property type="match status" value="1"/>
</dbReference>
<accession>A0AAW2UA73</accession>
<comment type="caution">
    <text evidence="7">The sequence shown here is derived from an EMBL/GenBank/DDBJ whole genome shotgun (WGS) entry which is preliminary data.</text>
</comment>
<dbReference type="PANTHER" id="PTHR43144">
    <property type="entry name" value="AMINOTRANSFERASE"/>
    <property type="match status" value="1"/>
</dbReference>
<evidence type="ECO:0000313" key="7">
    <source>
        <dbReference type="EMBL" id="KAL0412696.1"/>
    </source>
</evidence>
<dbReference type="GO" id="GO:0030170">
    <property type="term" value="F:pyridoxal phosphate binding"/>
    <property type="evidence" value="ECO:0007669"/>
    <property type="project" value="InterPro"/>
</dbReference>
<evidence type="ECO:0000256" key="1">
    <source>
        <dbReference type="ARBA" id="ARBA00001933"/>
    </source>
</evidence>
<keyword evidence="4" id="KW-0663">Pyridoxal phosphate</keyword>